<dbReference type="InParanoid" id="F8QJP2"/>
<evidence type="ECO:0000313" key="1">
    <source>
        <dbReference type="EMBL" id="EGN91477.1"/>
    </source>
</evidence>
<evidence type="ECO:0000313" key="2">
    <source>
        <dbReference type="Proteomes" id="UP000008063"/>
    </source>
</evidence>
<dbReference type="HOGENOM" id="CLU_2887192_0_0_1"/>
<dbReference type="AlphaFoldDB" id="F8QJP2"/>
<dbReference type="Proteomes" id="UP000008063">
    <property type="component" value="Unassembled WGS sequence"/>
</dbReference>
<keyword evidence="2" id="KW-1185">Reference proteome</keyword>
<accession>F8QJP2</accession>
<organism evidence="2">
    <name type="scientific">Serpula lacrymans var. lacrymans (strain S7.3)</name>
    <name type="common">Dry rot fungus</name>
    <dbReference type="NCBI Taxonomy" id="936435"/>
    <lineage>
        <taxon>Eukaryota</taxon>
        <taxon>Fungi</taxon>
        <taxon>Dikarya</taxon>
        <taxon>Basidiomycota</taxon>
        <taxon>Agaricomycotina</taxon>
        <taxon>Agaricomycetes</taxon>
        <taxon>Agaricomycetidae</taxon>
        <taxon>Boletales</taxon>
        <taxon>Coniophorineae</taxon>
        <taxon>Serpulaceae</taxon>
        <taxon>Serpula</taxon>
    </lineage>
</organism>
<name>F8QJP2_SERL3</name>
<gene>
    <name evidence="1" type="ORF">SERLA73DRAFT_192298</name>
</gene>
<reference evidence="2" key="1">
    <citation type="journal article" date="2011" name="Science">
        <title>The plant cell wall-decomposing machinery underlies the functional diversity of forest fungi.</title>
        <authorList>
            <person name="Eastwood D.C."/>
            <person name="Floudas D."/>
            <person name="Binder M."/>
            <person name="Majcherczyk A."/>
            <person name="Schneider P."/>
            <person name="Aerts A."/>
            <person name="Asiegbu F.O."/>
            <person name="Baker S.E."/>
            <person name="Barry K."/>
            <person name="Bendiksby M."/>
            <person name="Blumentritt M."/>
            <person name="Coutinho P.M."/>
            <person name="Cullen D."/>
            <person name="de Vries R.P."/>
            <person name="Gathman A."/>
            <person name="Goodell B."/>
            <person name="Henrissat B."/>
            <person name="Ihrmark K."/>
            <person name="Kauserud H."/>
            <person name="Kohler A."/>
            <person name="LaButti K."/>
            <person name="Lapidus A."/>
            <person name="Lavin J.L."/>
            <person name="Lee Y.-H."/>
            <person name="Lindquist E."/>
            <person name="Lilly W."/>
            <person name="Lucas S."/>
            <person name="Morin E."/>
            <person name="Murat C."/>
            <person name="Oguiza J.A."/>
            <person name="Park J."/>
            <person name="Pisabarro A.G."/>
            <person name="Riley R."/>
            <person name="Rosling A."/>
            <person name="Salamov A."/>
            <person name="Schmidt O."/>
            <person name="Schmutz J."/>
            <person name="Skrede I."/>
            <person name="Stenlid J."/>
            <person name="Wiebenga A."/>
            <person name="Xie X."/>
            <person name="Kuees U."/>
            <person name="Hibbett D.S."/>
            <person name="Hoffmeister D."/>
            <person name="Hoegberg N."/>
            <person name="Martin F."/>
            <person name="Grigoriev I.V."/>
            <person name="Watkinson S.C."/>
        </authorList>
    </citation>
    <scope>NUCLEOTIDE SEQUENCE [LARGE SCALE GENOMIC DNA]</scope>
    <source>
        <strain evidence="2">strain S7.3</strain>
    </source>
</reference>
<proteinExistence type="predicted"/>
<protein>
    <submittedName>
        <fullName evidence="1">Uncharacterized protein</fullName>
    </submittedName>
</protein>
<sequence length="63" mass="7041">MHPIKRHEVRVSRCVIRTIDYFTSEPDGRGPVSSIFILKTADDSFVSKCFPLGINGIGVHVIK</sequence>
<dbReference type="EMBL" id="GL945663">
    <property type="protein sequence ID" value="EGN91477.1"/>
    <property type="molecule type" value="Genomic_DNA"/>
</dbReference>